<sequence>MRRLASKHEADLHVARGITLKLEEQSKRQSEELQRLKVELKQVEAHHEQTRHLLEERTRELTGAQKFLTRTDSLSGADVISVVESLNAEILQAAASMAESLEFTYGSHTETQRKMAYDYVAPMIGADMMHVFTLRSTQKPSEFDPTPVQIALQICIAGCCARIADYWASSSDKLDQNLKEIYKRMCEKEKPAVSGRWRSLTRAQMRNGEDRQGMLSHVVSQVIEVLLVAGWSAQGLSATEPGFNLERLVIVVDLALRLNTAIGQDITSVDILPVTIQAGAKFNSKTMEDTYAADVERGHTQNEDVVANDVVAGTTDIGLRRISRDLEGGPRTDILLKPKVILRSAVQEEFLS</sequence>
<evidence type="ECO:0000313" key="2">
    <source>
        <dbReference type="EMBL" id="KAF9465186.1"/>
    </source>
</evidence>
<dbReference type="Proteomes" id="UP000807353">
    <property type="component" value="Unassembled WGS sequence"/>
</dbReference>
<proteinExistence type="predicted"/>
<organism evidence="2 3">
    <name type="scientific">Collybia nuda</name>
    <dbReference type="NCBI Taxonomy" id="64659"/>
    <lineage>
        <taxon>Eukaryota</taxon>
        <taxon>Fungi</taxon>
        <taxon>Dikarya</taxon>
        <taxon>Basidiomycota</taxon>
        <taxon>Agaricomycotina</taxon>
        <taxon>Agaricomycetes</taxon>
        <taxon>Agaricomycetidae</taxon>
        <taxon>Agaricales</taxon>
        <taxon>Tricholomatineae</taxon>
        <taxon>Clitocybaceae</taxon>
        <taxon>Collybia</taxon>
    </lineage>
</organism>
<comment type="caution">
    <text evidence="2">The sequence shown here is derived from an EMBL/GenBank/DDBJ whole genome shotgun (WGS) entry which is preliminary data.</text>
</comment>
<dbReference type="EMBL" id="MU150249">
    <property type="protein sequence ID" value="KAF9465186.1"/>
    <property type="molecule type" value="Genomic_DNA"/>
</dbReference>
<name>A0A9P6CGF3_9AGAR</name>
<gene>
    <name evidence="2" type="ORF">BDZ94DRAFT_414048</name>
</gene>
<protein>
    <submittedName>
        <fullName evidence="2">Uncharacterized protein</fullName>
    </submittedName>
</protein>
<keyword evidence="3" id="KW-1185">Reference proteome</keyword>
<evidence type="ECO:0000313" key="3">
    <source>
        <dbReference type="Proteomes" id="UP000807353"/>
    </source>
</evidence>
<accession>A0A9P6CGF3</accession>
<dbReference type="AlphaFoldDB" id="A0A9P6CGF3"/>
<evidence type="ECO:0000256" key="1">
    <source>
        <dbReference type="SAM" id="Coils"/>
    </source>
</evidence>
<reference evidence="2" key="1">
    <citation type="submission" date="2020-11" db="EMBL/GenBank/DDBJ databases">
        <authorList>
            <consortium name="DOE Joint Genome Institute"/>
            <person name="Ahrendt S."/>
            <person name="Riley R."/>
            <person name="Andreopoulos W."/>
            <person name="Labutti K."/>
            <person name="Pangilinan J."/>
            <person name="Ruiz-Duenas F.J."/>
            <person name="Barrasa J.M."/>
            <person name="Sanchez-Garcia M."/>
            <person name="Camarero S."/>
            <person name="Miyauchi S."/>
            <person name="Serrano A."/>
            <person name="Linde D."/>
            <person name="Babiker R."/>
            <person name="Drula E."/>
            <person name="Ayuso-Fernandez I."/>
            <person name="Pacheco R."/>
            <person name="Padilla G."/>
            <person name="Ferreira P."/>
            <person name="Barriuso J."/>
            <person name="Kellner H."/>
            <person name="Castanera R."/>
            <person name="Alfaro M."/>
            <person name="Ramirez L."/>
            <person name="Pisabarro A.G."/>
            <person name="Kuo A."/>
            <person name="Tritt A."/>
            <person name="Lipzen A."/>
            <person name="He G."/>
            <person name="Yan M."/>
            <person name="Ng V."/>
            <person name="Cullen D."/>
            <person name="Martin F."/>
            <person name="Rosso M.-N."/>
            <person name="Henrissat B."/>
            <person name="Hibbett D."/>
            <person name="Martinez A.T."/>
            <person name="Grigoriev I.V."/>
        </authorList>
    </citation>
    <scope>NUCLEOTIDE SEQUENCE</scope>
    <source>
        <strain evidence="2">CBS 247.69</strain>
    </source>
</reference>
<dbReference type="OrthoDB" id="3028765at2759"/>
<feature type="coiled-coil region" evidence="1">
    <location>
        <begin position="19"/>
        <end position="53"/>
    </location>
</feature>
<keyword evidence="1" id="KW-0175">Coiled coil</keyword>